<evidence type="ECO:0000313" key="4">
    <source>
        <dbReference type="Proteomes" id="UP001596119"/>
    </source>
</evidence>
<dbReference type="PROSITE" id="PS00455">
    <property type="entry name" value="AMP_BINDING"/>
    <property type="match status" value="1"/>
</dbReference>
<dbReference type="PANTHER" id="PTHR24096">
    <property type="entry name" value="LONG-CHAIN-FATTY-ACID--COA LIGASE"/>
    <property type="match status" value="1"/>
</dbReference>
<dbReference type="PANTHER" id="PTHR24096:SF323">
    <property type="entry name" value="BLR3536 PROTEIN"/>
    <property type="match status" value="1"/>
</dbReference>
<dbReference type="Pfam" id="PF00501">
    <property type="entry name" value="AMP-binding"/>
    <property type="match status" value="1"/>
</dbReference>
<feature type="domain" description="AMP-binding enzyme C-terminal" evidence="2">
    <location>
        <begin position="422"/>
        <end position="500"/>
    </location>
</feature>
<dbReference type="InterPro" id="IPR000873">
    <property type="entry name" value="AMP-dep_synth/lig_dom"/>
</dbReference>
<gene>
    <name evidence="3" type="ORF">ACFQH9_01425</name>
</gene>
<evidence type="ECO:0000259" key="1">
    <source>
        <dbReference type="Pfam" id="PF00501"/>
    </source>
</evidence>
<feature type="domain" description="AMP-dependent synthetase/ligase" evidence="1">
    <location>
        <begin position="8"/>
        <end position="360"/>
    </location>
</feature>
<dbReference type="Gene3D" id="3.30.300.30">
    <property type="match status" value="1"/>
</dbReference>
<sequence>MYPGTHAITTPDKPAVVMAGSGETLTFRRLEEGSARLARFLHEAGLRRGDVIAVVTENTPRVFEIYWAARRSGLYITMVNHHLSAPEAAYIVTDCGAKALIVSAGVAGLAAAVGDHVSVGTRLAFGGPIPGSDAYTDYDEALAGVSAEPLPAQPRGADMLYSSGTTGRPKGIKPTLPDSAVDEPGDTYIDLFGPMYGFDTETVYLSPAPLYHAAPLRFCATVQAIGGTVVVMERFDPEAALAAIERFRVTHSQWVPTMFVRLLKLPEEVRRRYDHSSLRVAIHAAAPCPPEVKQAMIDWWGPVLYEYYAATEANGITFVDSHEWLERPGTVGRAGLGVVRICDDDGKVLAPYEVGTIYFERDERPFEYHNDPEKTAGATHPDHPSWTTTGDLGYLDEDGYLFLTDRKAFMIISGGVNIYPREVEDVLVTHPAVLDAAVIGVPDPEMGESVKAIVQPAPGVHAGPELERELIAFVRERIAHYKAPRSVDFTDFLPRTPTGKLVKQELRNRYAH</sequence>
<dbReference type="RefSeq" id="WP_379563313.1">
    <property type="nucleotide sequence ID" value="NZ_JBHSQK010000005.1"/>
</dbReference>
<name>A0ABW1I008_9PSEU</name>
<proteinExistence type="predicted"/>
<dbReference type="InterPro" id="IPR045851">
    <property type="entry name" value="AMP-bd_C_sf"/>
</dbReference>
<keyword evidence="4" id="KW-1185">Reference proteome</keyword>
<protein>
    <submittedName>
        <fullName evidence="3">Acyl-CoA synthetase</fullName>
    </submittedName>
</protein>
<dbReference type="EMBL" id="JBHSQK010000005">
    <property type="protein sequence ID" value="MFC5946936.1"/>
    <property type="molecule type" value="Genomic_DNA"/>
</dbReference>
<dbReference type="Gene3D" id="3.40.50.12780">
    <property type="entry name" value="N-terminal domain of ligase-like"/>
    <property type="match status" value="1"/>
</dbReference>
<dbReference type="InterPro" id="IPR020845">
    <property type="entry name" value="AMP-binding_CS"/>
</dbReference>
<dbReference type="Pfam" id="PF13193">
    <property type="entry name" value="AMP-binding_C"/>
    <property type="match status" value="1"/>
</dbReference>
<reference evidence="4" key="1">
    <citation type="journal article" date="2019" name="Int. J. Syst. Evol. Microbiol.">
        <title>The Global Catalogue of Microorganisms (GCM) 10K type strain sequencing project: providing services to taxonomists for standard genome sequencing and annotation.</title>
        <authorList>
            <consortium name="The Broad Institute Genomics Platform"/>
            <consortium name="The Broad Institute Genome Sequencing Center for Infectious Disease"/>
            <person name="Wu L."/>
            <person name="Ma J."/>
        </authorList>
    </citation>
    <scope>NUCLEOTIDE SEQUENCE [LARGE SCALE GENOMIC DNA]</scope>
    <source>
        <strain evidence="4">CGMCC 4.7397</strain>
    </source>
</reference>
<organism evidence="3 4">
    <name type="scientific">Pseudonocardia lutea</name>
    <dbReference type="NCBI Taxonomy" id="2172015"/>
    <lineage>
        <taxon>Bacteria</taxon>
        <taxon>Bacillati</taxon>
        <taxon>Actinomycetota</taxon>
        <taxon>Actinomycetes</taxon>
        <taxon>Pseudonocardiales</taxon>
        <taxon>Pseudonocardiaceae</taxon>
        <taxon>Pseudonocardia</taxon>
    </lineage>
</organism>
<evidence type="ECO:0000259" key="2">
    <source>
        <dbReference type="Pfam" id="PF13193"/>
    </source>
</evidence>
<comment type="caution">
    <text evidence="3">The sequence shown here is derived from an EMBL/GenBank/DDBJ whole genome shotgun (WGS) entry which is preliminary data.</text>
</comment>
<accession>A0ABW1I008</accession>
<evidence type="ECO:0000313" key="3">
    <source>
        <dbReference type="EMBL" id="MFC5946936.1"/>
    </source>
</evidence>
<dbReference type="SUPFAM" id="SSF56801">
    <property type="entry name" value="Acetyl-CoA synthetase-like"/>
    <property type="match status" value="1"/>
</dbReference>
<dbReference type="Proteomes" id="UP001596119">
    <property type="component" value="Unassembled WGS sequence"/>
</dbReference>
<dbReference type="InterPro" id="IPR042099">
    <property type="entry name" value="ANL_N_sf"/>
</dbReference>
<dbReference type="InterPro" id="IPR025110">
    <property type="entry name" value="AMP-bd_C"/>
</dbReference>